<dbReference type="InterPro" id="IPR036249">
    <property type="entry name" value="Thioredoxin-like_sf"/>
</dbReference>
<evidence type="ECO:0000256" key="2">
    <source>
        <dbReference type="SAM" id="SignalP"/>
    </source>
</evidence>
<keyword evidence="4" id="KW-1185">Reference proteome</keyword>
<gene>
    <name evidence="3" type="ORF">FJR45_09265</name>
</gene>
<feature type="signal peptide" evidence="2">
    <location>
        <begin position="1"/>
        <end position="18"/>
    </location>
</feature>
<name>A0A7M1B316_9BACT</name>
<dbReference type="SUPFAM" id="SSF52833">
    <property type="entry name" value="Thioredoxin-like"/>
    <property type="match status" value="1"/>
</dbReference>
<sequence>MGKLLLVLAFVLTTSLMADEIHWAKDYQEGMAQAQKEHKPVLFIISSHSCKYCLLLDKTTLKDEKVVQKINKNFIAVRSWTDKRDYIPAVLAQNTPGLPGIWFLLPNGDPMFQPLLGYAKKDVFLQALEIVQKEFNTNQKRVKK</sequence>
<dbReference type="EMBL" id="CP041235">
    <property type="protein sequence ID" value="QOP44121.1"/>
    <property type="molecule type" value="Genomic_DNA"/>
</dbReference>
<dbReference type="Proteomes" id="UP000593719">
    <property type="component" value="Chromosome"/>
</dbReference>
<dbReference type="Gene3D" id="3.40.30.10">
    <property type="entry name" value="Glutaredoxin"/>
    <property type="match status" value="1"/>
</dbReference>
<dbReference type="Pfam" id="PF13899">
    <property type="entry name" value="Thioredoxin_7"/>
    <property type="match status" value="1"/>
</dbReference>
<accession>A0A7M1B316</accession>
<evidence type="ECO:0000313" key="4">
    <source>
        <dbReference type="Proteomes" id="UP000593719"/>
    </source>
</evidence>
<dbReference type="PANTHER" id="PTHR15337:SF11">
    <property type="entry name" value="THIOREDOXIN DOMAIN-CONTAINING PROTEIN"/>
    <property type="match status" value="1"/>
</dbReference>
<feature type="chain" id="PRO_5032856416" evidence="2">
    <location>
        <begin position="19"/>
        <end position="144"/>
    </location>
</feature>
<keyword evidence="1 2" id="KW-0732">Signal</keyword>
<dbReference type="InterPro" id="IPR051099">
    <property type="entry name" value="AGR/TXD"/>
</dbReference>
<protein>
    <submittedName>
        <fullName evidence="3">DUF255 domain-containing protein</fullName>
    </submittedName>
</protein>
<dbReference type="KEGG" id="ssei:FJR45_09265"/>
<dbReference type="RefSeq" id="WP_193150288.1">
    <property type="nucleotide sequence ID" value="NZ_CP041235.1"/>
</dbReference>
<evidence type="ECO:0000313" key="3">
    <source>
        <dbReference type="EMBL" id="QOP44121.1"/>
    </source>
</evidence>
<organism evidence="3 4">
    <name type="scientific">Sulfurimonas sediminis</name>
    <dbReference type="NCBI Taxonomy" id="2590020"/>
    <lineage>
        <taxon>Bacteria</taxon>
        <taxon>Pseudomonadati</taxon>
        <taxon>Campylobacterota</taxon>
        <taxon>Epsilonproteobacteria</taxon>
        <taxon>Campylobacterales</taxon>
        <taxon>Sulfurimonadaceae</taxon>
        <taxon>Sulfurimonas</taxon>
    </lineage>
</organism>
<dbReference type="PANTHER" id="PTHR15337">
    <property type="entry name" value="ANTERIOR GRADIENT PROTEIN-RELATED"/>
    <property type="match status" value="1"/>
</dbReference>
<proteinExistence type="predicted"/>
<dbReference type="AlphaFoldDB" id="A0A7M1B316"/>
<reference evidence="3 4" key="1">
    <citation type="submission" date="2019-06" db="EMBL/GenBank/DDBJ databases">
        <title>Sulfurimonas gotlandica sp. nov., a chemoautotrophic and psychrotolerant epsilonproteobacterium isolated from a pelagic redoxcline, and an emended description of the genus Sulfurimonas.</title>
        <authorList>
            <person name="Wang S."/>
            <person name="Jiang L."/>
            <person name="Shao Z."/>
        </authorList>
    </citation>
    <scope>NUCLEOTIDE SEQUENCE [LARGE SCALE GENOMIC DNA]</scope>
    <source>
        <strain evidence="3 4">S2-6</strain>
    </source>
</reference>
<evidence type="ECO:0000256" key="1">
    <source>
        <dbReference type="ARBA" id="ARBA00022729"/>
    </source>
</evidence>